<evidence type="ECO:0000313" key="2">
    <source>
        <dbReference type="Proteomes" id="UP001054945"/>
    </source>
</evidence>
<gene>
    <name evidence="1" type="ORF">CEXT_416481</name>
</gene>
<organism evidence="1 2">
    <name type="scientific">Caerostris extrusa</name>
    <name type="common">Bark spider</name>
    <name type="synonym">Caerostris bankana</name>
    <dbReference type="NCBI Taxonomy" id="172846"/>
    <lineage>
        <taxon>Eukaryota</taxon>
        <taxon>Metazoa</taxon>
        <taxon>Ecdysozoa</taxon>
        <taxon>Arthropoda</taxon>
        <taxon>Chelicerata</taxon>
        <taxon>Arachnida</taxon>
        <taxon>Araneae</taxon>
        <taxon>Araneomorphae</taxon>
        <taxon>Entelegynae</taxon>
        <taxon>Araneoidea</taxon>
        <taxon>Araneidae</taxon>
        <taxon>Caerostris</taxon>
    </lineage>
</organism>
<sequence>MLCVRIVSSVKDVQSIAVCAYCLQCKGCSSIAECTYWLQCERPMHIVRRMNLITRLKKGEESSKHYYYYLENWSFDGQKTRGKKPLKRCALDFERTSFSSRAVEPCL</sequence>
<dbReference type="Proteomes" id="UP001054945">
    <property type="component" value="Unassembled WGS sequence"/>
</dbReference>
<dbReference type="EMBL" id="BPLR01001516">
    <property type="protein sequence ID" value="GIZ02863.1"/>
    <property type="molecule type" value="Genomic_DNA"/>
</dbReference>
<evidence type="ECO:0000313" key="1">
    <source>
        <dbReference type="EMBL" id="GIZ02863.1"/>
    </source>
</evidence>
<proteinExistence type="predicted"/>
<comment type="caution">
    <text evidence="1">The sequence shown here is derived from an EMBL/GenBank/DDBJ whole genome shotgun (WGS) entry which is preliminary data.</text>
</comment>
<protein>
    <submittedName>
        <fullName evidence="1">Uncharacterized protein</fullName>
    </submittedName>
</protein>
<dbReference type="AlphaFoldDB" id="A0AAV4Y6A0"/>
<keyword evidence="2" id="KW-1185">Reference proteome</keyword>
<reference evidence="1 2" key="1">
    <citation type="submission" date="2021-06" db="EMBL/GenBank/DDBJ databases">
        <title>Caerostris extrusa draft genome.</title>
        <authorList>
            <person name="Kono N."/>
            <person name="Arakawa K."/>
        </authorList>
    </citation>
    <scope>NUCLEOTIDE SEQUENCE [LARGE SCALE GENOMIC DNA]</scope>
</reference>
<name>A0AAV4Y6A0_CAEEX</name>
<accession>A0AAV4Y6A0</accession>